<dbReference type="PANTHER" id="PTHR36978:SF4">
    <property type="entry name" value="P-LOOP CONTAINING NUCLEOSIDE TRIPHOSPHATE HYDROLASE PROTEIN"/>
    <property type="match status" value="1"/>
</dbReference>
<dbReference type="Gene3D" id="3.40.50.300">
    <property type="entry name" value="P-loop containing nucleotide triphosphate hydrolases"/>
    <property type="match status" value="1"/>
</dbReference>
<name>A0AAQ3M7V5_9PEZI</name>
<dbReference type="SUPFAM" id="SSF52540">
    <property type="entry name" value="P-loop containing nucleoside triphosphate hydrolases"/>
    <property type="match status" value="1"/>
</dbReference>
<evidence type="ECO:0008006" key="3">
    <source>
        <dbReference type="Google" id="ProtNLM"/>
    </source>
</evidence>
<dbReference type="PANTHER" id="PTHR36978">
    <property type="entry name" value="P-LOOP CONTAINING NUCLEOTIDE TRIPHOSPHATE HYDROLASE"/>
    <property type="match status" value="1"/>
</dbReference>
<keyword evidence="2" id="KW-1185">Reference proteome</keyword>
<dbReference type="Proteomes" id="UP001303373">
    <property type="component" value="Chromosome 9"/>
</dbReference>
<dbReference type="Pfam" id="PF17784">
    <property type="entry name" value="Sulfotransfer_4"/>
    <property type="match status" value="1"/>
</dbReference>
<dbReference type="AlphaFoldDB" id="A0AAQ3M7V5"/>
<protein>
    <recommendedName>
        <fullName evidence="3">P-loop containing nucleoside triphosphate hydrolase protein</fullName>
    </recommendedName>
</protein>
<organism evidence="1 2">
    <name type="scientific">Acrodontium crateriforme</name>
    <dbReference type="NCBI Taxonomy" id="150365"/>
    <lineage>
        <taxon>Eukaryota</taxon>
        <taxon>Fungi</taxon>
        <taxon>Dikarya</taxon>
        <taxon>Ascomycota</taxon>
        <taxon>Pezizomycotina</taxon>
        <taxon>Dothideomycetes</taxon>
        <taxon>Dothideomycetidae</taxon>
        <taxon>Mycosphaerellales</taxon>
        <taxon>Teratosphaeriaceae</taxon>
        <taxon>Acrodontium</taxon>
    </lineage>
</organism>
<evidence type="ECO:0000313" key="2">
    <source>
        <dbReference type="Proteomes" id="UP001303373"/>
    </source>
</evidence>
<dbReference type="EMBL" id="CP138588">
    <property type="protein sequence ID" value="WPH02979.1"/>
    <property type="molecule type" value="Genomic_DNA"/>
</dbReference>
<gene>
    <name evidence="1" type="ORF">R9X50_00585100</name>
</gene>
<evidence type="ECO:0000313" key="1">
    <source>
        <dbReference type="EMBL" id="WPH02979.1"/>
    </source>
</evidence>
<proteinExistence type="predicted"/>
<accession>A0AAQ3M7V5</accession>
<dbReference type="InterPro" id="IPR040632">
    <property type="entry name" value="Sulfotransfer_4"/>
</dbReference>
<reference evidence="1 2" key="1">
    <citation type="submission" date="2023-11" db="EMBL/GenBank/DDBJ databases">
        <title>An acidophilic fungus is an integral part of prey digestion in a carnivorous sundew plant.</title>
        <authorList>
            <person name="Tsai I.J."/>
        </authorList>
    </citation>
    <scope>NUCLEOTIDE SEQUENCE [LARGE SCALE GENOMIC DNA]</scope>
    <source>
        <strain evidence="1">169a</strain>
    </source>
</reference>
<dbReference type="InterPro" id="IPR027417">
    <property type="entry name" value="P-loop_NTPase"/>
</dbReference>
<sequence length="272" mass="30737">MPTARESSTKIARTRPMEVLSLGLPRTGTASMALAFSQLGYGHCAHGMDMLDDESLAIRWEPFIDAKYSPSSQRKALARADWDALLGNCGAVTDMPCVMFWRELYAAYPEAKIVLVQRDEDAWFRSFSEGVLDAMFAPAGKFSRQYVEPILGSRLGAVSLKTLQCMFGADEDAMRANARPAYRKLYEDIRATIPREQLLEFNLKDGWEPLCKFLGKEVPDGEFPRVNDAEALKAKIDEYMVKKRDEMERLLKFKLVPTVVTVAGLCVLWRYL</sequence>